<gene>
    <name evidence="3" type="ORF">GCM10010334_34190</name>
</gene>
<feature type="domain" description="Beta-lactamase class A catalytic" evidence="2">
    <location>
        <begin position="123"/>
        <end position="262"/>
    </location>
</feature>
<dbReference type="Pfam" id="PF13354">
    <property type="entry name" value="Beta-lactamase2"/>
    <property type="match status" value="1"/>
</dbReference>
<comment type="caution">
    <text evidence="3">The sequence shown here is derived from an EMBL/GenBank/DDBJ whole genome shotgun (WGS) entry which is preliminary data.</text>
</comment>
<feature type="signal peptide" evidence="1">
    <location>
        <begin position="1"/>
        <end position="34"/>
    </location>
</feature>
<dbReference type="GO" id="GO:0030655">
    <property type="term" value="P:beta-lactam antibiotic catabolic process"/>
    <property type="evidence" value="ECO:0007669"/>
    <property type="project" value="InterPro"/>
</dbReference>
<name>A0A918WYA1_9ACTN</name>
<dbReference type="Proteomes" id="UP000638353">
    <property type="component" value="Unassembled WGS sequence"/>
</dbReference>
<dbReference type="GO" id="GO:0046677">
    <property type="term" value="P:response to antibiotic"/>
    <property type="evidence" value="ECO:0007669"/>
    <property type="project" value="InterPro"/>
</dbReference>
<reference evidence="3" key="1">
    <citation type="journal article" date="2014" name="Int. J. Syst. Evol. Microbiol.">
        <title>Complete genome sequence of Corynebacterium casei LMG S-19264T (=DSM 44701T), isolated from a smear-ripened cheese.</title>
        <authorList>
            <consortium name="US DOE Joint Genome Institute (JGI-PGF)"/>
            <person name="Walter F."/>
            <person name="Albersmeier A."/>
            <person name="Kalinowski J."/>
            <person name="Ruckert C."/>
        </authorList>
    </citation>
    <scope>NUCLEOTIDE SEQUENCE</scope>
    <source>
        <strain evidence="3">JCM 4637</strain>
    </source>
</reference>
<organism evidence="3 4">
    <name type="scientific">Streptomyces finlayi</name>
    <dbReference type="NCBI Taxonomy" id="67296"/>
    <lineage>
        <taxon>Bacteria</taxon>
        <taxon>Bacillati</taxon>
        <taxon>Actinomycetota</taxon>
        <taxon>Actinomycetes</taxon>
        <taxon>Kitasatosporales</taxon>
        <taxon>Streptomycetaceae</taxon>
        <taxon>Streptomyces</taxon>
    </lineage>
</organism>
<proteinExistence type="predicted"/>
<reference evidence="3" key="2">
    <citation type="submission" date="2020-09" db="EMBL/GenBank/DDBJ databases">
        <authorList>
            <person name="Sun Q."/>
            <person name="Ohkuma M."/>
        </authorList>
    </citation>
    <scope>NUCLEOTIDE SEQUENCE</scope>
    <source>
        <strain evidence="3">JCM 4637</strain>
    </source>
</reference>
<dbReference type="SUPFAM" id="SSF56601">
    <property type="entry name" value="beta-lactamase/transpeptidase-like"/>
    <property type="match status" value="1"/>
</dbReference>
<feature type="chain" id="PRO_5039675877" description="Beta-lactamase class A catalytic domain-containing protein" evidence="1">
    <location>
        <begin position="35"/>
        <end position="319"/>
    </location>
</feature>
<dbReference type="InterPro" id="IPR000871">
    <property type="entry name" value="Beta-lactam_class-A"/>
</dbReference>
<dbReference type="PANTHER" id="PTHR35333:SF3">
    <property type="entry name" value="BETA-LACTAMASE-TYPE TRANSPEPTIDASE FOLD CONTAINING PROTEIN"/>
    <property type="match status" value="1"/>
</dbReference>
<dbReference type="PANTHER" id="PTHR35333">
    <property type="entry name" value="BETA-LACTAMASE"/>
    <property type="match status" value="1"/>
</dbReference>
<accession>A0A918WYA1</accession>
<dbReference type="InterPro" id="IPR045155">
    <property type="entry name" value="Beta-lactam_cat"/>
</dbReference>
<dbReference type="Gene3D" id="3.40.710.10">
    <property type="entry name" value="DD-peptidase/beta-lactamase superfamily"/>
    <property type="match status" value="1"/>
</dbReference>
<evidence type="ECO:0000259" key="2">
    <source>
        <dbReference type="Pfam" id="PF13354"/>
    </source>
</evidence>
<dbReference type="AlphaFoldDB" id="A0A918WYA1"/>
<sequence length="319" mass="33775">MSARTTGNITHTHRRISRGLTAAALATGVLVASAAPATAAAPQVTCSSNKAGLAKKMAADLTAALRGRPGTTALAVYERATGTYCSLRSWDSYDSASIVKVTVMGALLQDSQKRKRALSTRERDLVTAMITKSDNNATSTLWKQLGTGKINTFLKAAGATRTKPGANGYWGLTQVNASEQSKILALLTKPNAVLTDASRAYALDRMARVVPAQRWGTPAGAPGNTKVQVKNGWLPRATKGWRVHSLGVFTGQGHDYTITVLTHGNKTMQQGVDTIQAVSRAVHRDLNPASKARTFQAPEVVPPVAPHEVIPPTPEAPAH</sequence>
<keyword evidence="1" id="KW-0732">Signal</keyword>
<evidence type="ECO:0000256" key="1">
    <source>
        <dbReference type="SAM" id="SignalP"/>
    </source>
</evidence>
<dbReference type="InterPro" id="IPR012338">
    <property type="entry name" value="Beta-lactam/transpept-like"/>
</dbReference>
<evidence type="ECO:0000313" key="3">
    <source>
        <dbReference type="EMBL" id="GHC95195.1"/>
    </source>
</evidence>
<dbReference type="GO" id="GO:0008800">
    <property type="term" value="F:beta-lactamase activity"/>
    <property type="evidence" value="ECO:0007669"/>
    <property type="project" value="InterPro"/>
</dbReference>
<protein>
    <recommendedName>
        <fullName evidence="2">Beta-lactamase class A catalytic domain-containing protein</fullName>
    </recommendedName>
</protein>
<dbReference type="RefSeq" id="WP_189824102.1">
    <property type="nucleotide sequence ID" value="NZ_BMVC01000006.1"/>
</dbReference>
<dbReference type="EMBL" id="BMVC01000006">
    <property type="protein sequence ID" value="GHC95195.1"/>
    <property type="molecule type" value="Genomic_DNA"/>
</dbReference>
<evidence type="ECO:0000313" key="4">
    <source>
        <dbReference type="Proteomes" id="UP000638353"/>
    </source>
</evidence>